<accession>E3MRM0</accession>
<dbReference type="HOGENOM" id="CLU_2361721_0_0_1"/>
<reference evidence="1" key="1">
    <citation type="submission" date="2007-07" db="EMBL/GenBank/DDBJ databases">
        <title>PCAP assembly of the Caenorhabditis remanei genome.</title>
        <authorList>
            <consortium name="The Caenorhabditis remanei Sequencing Consortium"/>
            <person name="Wilson R.K."/>
        </authorList>
    </citation>
    <scope>NUCLEOTIDE SEQUENCE [LARGE SCALE GENOMIC DNA]</scope>
    <source>
        <strain evidence="1">PB4641</strain>
    </source>
</reference>
<sequence>MLLALFDRIYASISPFLLSKLPVYPKDKTILKKSFCSETALSSQLFEDVSGVSPFKEGFRANYQLSHTCSSDGKPDCVVLDSPFFIPFGKEFKFAPHKIGVLTGRGECKE</sequence>
<protein>
    <submittedName>
        <fullName evidence="1">Uncharacterized protein</fullName>
    </submittedName>
</protein>
<dbReference type="Proteomes" id="UP000008281">
    <property type="component" value="Unassembled WGS sequence"/>
</dbReference>
<evidence type="ECO:0000313" key="1">
    <source>
        <dbReference type="EMBL" id="EFP07921.1"/>
    </source>
</evidence>
<dbReference type="EMBL" id="DS268469">
    <property type="protein sequence ID" value="EFP07921.1"/>
    <property type="molecule type" value="Genomic_DNA"/>
</dbReference>
<proteinExistence type="predicted"/>
<evidence type="ECO:0000313" key="2">
    <source>
        <dbReference type="Proteomes" id="UP000008281"/>
    </source>
</evidence>
<dbReference type="AlphaFoldDB" id="E3MRM0"/>
<gene>
    <name evidence="1" type="ORF">CRE_14168</name>
</gene>
<dbReference type="InParanoid" id="E3MRM0"/>
<organism evidence="2">
    <name type="scientific">Caenorhabditis remanei</name>
    <name type="common">Caenorhabditis vulgaris</name>
    <dbReference type="NCBI Taxonomy" id="31234"/>
    <lineage>
        <taxon>Eukaryota</taxon>
        <taxon>Metazoa</taxon>
        <taxon>Ecdysozoa</taxon>
        <taxon>Nematoda</taxon>
        <taxon>Chromadorea</taxon>
        <taxon>Rhabditida</taxon>
        <taxon>Rhabditina</taxon>
        <taxon>Rhabditomorpha</taxon>
        <taxon>Rhabditoidea</taxon>
        <taxon>Rhabditidae</taxon>
        <taxon>Peloderinae</taxon>
        <taxon>Caenorhabditis</taxon>
    </lineage>
</organism>
<keyword evidence="2" id="KW-1185">Reference proteome</keyword>
<name>E3MRM0_CAERE</name>